<organism evidence="1 2">
    <name type="scientific">Amniculicola lignicola CBS 123094</name>
    <dbReference type="NCBI Taxonomy" id="1392246"/>
    <lineage>
        <taxon>Eukaryota</taxon>
        <taxon>Fungi</taxon>
        <taxon>Dikarya</taxon>
        <taxon>Ascomycota</taxon>
        <taxon>Pezizomycotina</taxon>
        <taxon>Dothideomycetes</taxon>
        <taxon>Pleosporomycetidae</taxon>
        <taxon>Pleosporales</taxon>
        <taxon>Amniculicolaceae</taxon>
        <taxon>Amniculicola</taxon>
    </lineage>
</organism>
<sequence>MHNEAQTSQVLLVQTVSLAILPNCNPVMCVITPHIIAVMWNPPPGGHSGKSDQAGCTTRTENLVYAFRTRHFLFGDSLLFTDVRGNGNHPQYSAPWNMRAQFSSETIYPTLSILPQTFRTLINRQQTHTTFI</sequence>
<keyword evidence="2" id="KW-1185">Reference proteome</keyword>
<dbReference type="AlphaFoldDB" id="A0A6A5WP79"/>
<proteinExistence type="predicted"/>
<gene>
    <name evidence="1" type="ORF">P154DRAFT_519899</name>
</gene>
<protein>
    <submittedName>
        <fullName evidence="1">Uncharacterized protein</fullName>
    </submittedName>
</protein>
<evidence type="ECO:0000313" key="1">
    <source>
        <dbReference type="EMBL" id="KAF2003673.1"/>
    </source>
</evidence>
<dbReference type="EMBL" id="ML977571">
    <property type="protein sequence ID" value="KAF2003673.1"/>
    <property type="molecule type" value="Genomic_DNA"/>
</dbReference>
<accession>A0A6A5WP79</accession>
<name>A0A6A5WP79_9PLEO</name>
<dbReference type="Proteomes" id="UP000799779">
    <property type="component" value="Unassembled WGS sequence"/>
</dbReference>
<evidence type="ECO:0000313" key="2">
    <source>
        <dbReference type="Proteomes" id="UP000799779"/>
    </source>
</evidence>
<reference evidence="1" key="1">
    <citation type="journal article" date="2020" name="Stud. Mycol.">
        <title>101 Dothideomycetes genomes: a test case for predicting lifestyles and emergence of pathogens.</title>
        <authorList>
            <person name="Haridas S."/>
            <person name="Albert R."/>
            <person name="Binder M."/>
            <person name="Bloem J."/>
            <person name="Labutti K."/>
            <person name="Salamov A."/>
            <person name="Andreopoulos B."/>
            <person name="Baker S."/>
            <person name="Barry K."/>
            <person name="Bills G."/>
            <person name="Bluhm B."/>
            <person name="Cannon C."/>
            <person name="Castanera R."/>
            <person name="Culley D."/>
            <person name="Daum C."/>
            <person name="Ezra D."/>
            <person name="Gonzalez J."/>
            <person name="Henrissat B."/>
            <person name="Kuo A."/>
            <person name="Liang C."/>
            <person name="Lipzen A."/>
            <person name="Lutzoni F."/>
            <person name="Magnuson J."/>
            <person name="Mondo S."/>
            <person name="Nolan M."/>
            <person name="Ohm R."/>
            <person name="Pangilinan J."/>
            <person name="Park H.-J."/>
            <person name="Ramirez L."/>
            <person name="Alfaro M."/>
            <person name="Sun H."/>
            <person name="Tritt A."/>
            <person name="Yoshinaga Y."/>
            <person name="Zwiers L.-H."/>
            <person name="Turgeon B."/>
            <person name="Goodwin S."/>
            <person name="Spatafora J."/>
            <person name="Crous P."/>
            <person name="Grigoriev I."/>
        </authorList>
    </citation>
    <scope>NUCLEOTIDE SEQUENCE</scope>
    <source>
        <strain evidence="1">CBS 123094</strain>
    </source>
</reference>